<comment type="caution">
    <text evidence="1">The sequence shown here is derived from an EMBL/GenBank/DDBJ whole genome shotgun (WGS) entry which is preliminary data.</text>
</comment>
<dbReference type="AlphaFoldDB" id="A0A699UHA1"/>
<feature type="non-terminal residue" evidence="1">
    <location>
        <position position="84"/>
    </location>
</feature>
<sequence length="84" mass="9329">MANLTFADTHNMVAYLSKSDASAGFDQIVDFLYAQVIQYSLMVNPTIYVSCIKQFYATASIKKTNDVVKLQALIDGKRVVVSED</sequence>
<reference evidence="1" key="1">
    <citation type="journal article" date="2019" name="Sci. Rep.">
        <title>Draft genome of Tanacetum cinerariifolium, the natural source of mosquito coil.</title>
        <authorList>
            <person name="Yamashiro T."/>
            <person name="Shiraishi A."/>
            <person name="Satake H."/>
            <person name="Nakayama K."/>
        </authorList>
    </citation>
    <scope>NUCLEOTIDE SEQUENCE</scope>
</reference>
<evidence type="ECO:0000313" key="1">
    <source>
        <dbReference type="EMBL" id="GFD21877.1"/>
    </source>
</evidence>
<proteinExistence type="predicted"/>
<organism evidence="1">
    <name type="scientific">Tanacetum cinerariifolium</name>
    <name type="common">Dalmatian daisy</name>
    <name type="synonym">Chrysanthemum cinerariifolium</name>
    <dbReference type="NCBI Taxonomy" id="118510"/>
    <lineage>
        <taxon>Eukaryota</taxon>
        <taxon>Viridiplantae</taxon>
        <taxon>Streptophyta</taxon>
        <taxon>Embryophyta</taxon>
        <taxon>Tracheophyta</taxon>
        <taxon>Spermatophyta</taxon>
        <taxon>Magnoliopsida</taxon>
        <taxon>eudicotyledons</taxon>
        <taxon>Gunneridae</taxon>
        <taxon>Pentapetalae</taxon>
        <taxon>asterids</taxon>
        <taxon>campanulids</taxon>
        <taxon>Asterales</taxon>
        <taxon>Asteraceae</taxon>
        <taxon>Asteroideae</taxon>
        <taxon>Anthemideae</taxon>
        <taxon>Anthemidinae</taxon>
        <taxon>Tanacetum</taxon>
    </lineage>
</organism>
<gene>
    <name evidence="1" type="ORF">Tci_893846</name>
</gene>
<name>A0A699UHA1_TANCI</name>
<dbReference type="EMBL" id="BKCJ011332936">
    <property type="protein sequence ID" value="GFD21877.1"/>
    <property type="molecule type" value="Genomic_DNA"/>
</dbReference>
<protein>
    <submittedName>
        <fullName evidence="1">Uncharacterized protein</fullName>
    </submittedName>
</protein>
<accession>A0A699UHA1</accession>